<dbReference type="AlphaFoldDB" id="A0A382D491"/>
<name>A0A382D491_9ZZZZ</name>
<organism evidence="1">
    <name type="scientific">marine metagenome</name>
    <dbReference type="NCBI Taxonomy" id="408172"/>
    <lineage>
        <taxon>unclassified sequences</taxon>
        <taxon>metagenomes</taxon>
        <taxon>ecological metagenomes</taxon>
    </lineage>
</organism>
<protein>
    <submittedName>
        <fullName evidence="1">Uncharacterized protein</fullName>
    </submittedName>
</protein>
<reference evidence="1" key="1">
    <citation type="submission" date="2018-05" db="EMBL/GenBank/DDBJ databases">
        <authorList>
            <person name="Lanie J.A."/>
            <person name="Ng W.-L."/>
            <person name="Kazmierczak K.M."/>
            <person name="Andrzejewski T.M."/>
            <person name="Davidsen T.M."/>
            <person name="Wayne K.J."/>
            <person name="Tettelin H."/>
            <person name="Glass J.I."/>
            <person name="Rusch D."/>
            <person name="Podicherti R."/>
            <person name="Tsui H.-C.T."/>
            <person name="Winkler M.E."/>
        </authorList>
    </citation>
    <scope>NUCLEOTIDE SEQUENCE</scope>
</reference>
<evidence type="ECO:0000313" key="1">
    <source>
        <dbReference type="EMBL" id="SVB32531.1"/>
    </source>
</evidence>
<sequence length="49" mass="5714">MVKKEPKTKHHELYRCIQGLQISSRTFRGQSTVAMFLVTVEDLIARHTQ</sequence>
<gene>
    <name evidence="1" type="ORF">METZ01_LOCUS185385</name>
</gene>
<proteinExistence type="predicted"/>
<accession>A0A382D491</accession>
<dbReference type="EMBL" id="UINC01037277">
    <property type="protein sequence ID" value="SVB32531.1"/>
    <property type="molecule type" value="Genomic_DNA"/>
</dbReference>